<dbReference type="SUPFAM" id="SSF46785">
    <property type="entry name" value="Winged helix' DNA-binding domain"/>
    <property type="match status" value="1"/>
</dbReference>
<evidence type="ECO:0000313" key="2">
    <source>
        <dbReference type="EMBL" id="CAB4901685.1"/>
    </source>
</evidence>
<dbReference type="Pfam" id="PF01047">
    <property type="entry name" value="MarR"/>
    <property type="match status" value="1"/>
</dbReference>
<dbReference type="InterPro" id="IPR039422">
    <property type="entry name" value="MarR/SlyA-like"/>
</dbReference>
<dbReference type="PROSITE" id="PS50995">
    <property type="entry name" value="HTH_MARR_2"/>
    <property type="match status" value="1"/>
</dbReference>
<sequence>MTPEPTVEQWRSILAAHAAITCALERELQDAHGLSVSEFEVLERLVDGECRERRIQELADAVHLSQSATTRVVGRLEKDGLVCRAMCAADRRGVFAEITPAGRERYAAARPTQRRVLDEHLAPVVA</sequence>
<dbReference type="GO" id="GO:0006950">
    <property type="term" value="P:response to stress"/>
    <property type="evidence" value="ECO:0007669"/>
    <property type="project" value="TreeGrafter"/>
</dbReference>
<protein>
    <submittedName>
        <fullName evidence="2">Unannotated protein</fullName>
    </submittedName>
</protein>
<name>A0A6J7G998_9ZZZZ</name>
<accession>A0A6J7G998</accession>
<dbReference type="PANTHER" id="PTHR33164">
    <property type="entry name" value="TRANSCRIPTIONAL REGULATOR, MARR FAMILY"/>
    <property type="match status" value="1"/>
</dbReference>
<gene>
    <name evidence="2" type="ORF">UFOPK3564_00613</name>
</gene>
<dbReference type="EMBL" id="CAFBMK010000022">
    <property type="protein sequence ID" value="CAB4901685.1"/>
    <property type="molecule type" value="Genomic_DNA"/>
</dbReference>
<dbReference type="InterPro" id="IPR036388">
    <property type="entry name" value="WH-like_DNA-bd_sf"/>
</dbReference>
<dbReference type="Gene3D" id="1.10.10.10">
    <property type="entry name" value="Winged helix-like DNA-binding domain superfamily/Winged helix DNA-binding domain"/>
    <property type="match status" value="1"/>
</dbReference>
<proteinExistence type="predicted"/>
<feature type="domain" description="HTH marR-type" evidence="1">
    <location>
        <begin position="6"/>
        <end position="126"/>
    </location>
</feature>
<reference evidence="2" key="1">
    <citation type="submission" date="2020-05" db="EMBL/GenBank/DDBJ databases">
        <authorList>
            <person name="Chiriac C."/>
            <person name="Salcher M."/>
            <person name="Ghai R."/>
            <person name="Kavagutti S V."/>
        </authorList>
    </citation>
    <scope>NUCLEOTIDE SEQUENCE</scope>
</reference>
<dbReference type="InterPro" id="IPR036390">
    <property type="entry name" value="WH_DNA-bd_sf"/>
</dbReference>
<dbReference type="InterPro" id="IPR000835">
    <property type="entry name" value="HTH_MarR-typ"/>
</dbReference>
<dbReference type="PANTHER" id="PTHR33164:SF99">
    <property type="entry name" value="MARR FAMILY REGULATORY PROTEIN"/>
    <property type="match status" value="1"/>
</dbReference>
<dbReference type="GO" id="GO:0003700">
    <property type="term" value="F:DNA-binding transcription factor activity"/>
    <property type="evidence" value="ECO:0007669"/>
    <property type="project" value="InterPro"/>
</dbReference>
<organism evidence="2">
    <name type="scientific">freshwater metagenome</name>
    <dbReference type="NCBI Taxonomy" id="449393"/>
    <lineage>
        <taxon>unclassified sequences</taxon>
        <taxon>metagenomes</taxon>
        <taxon>ecological metagenomes</taxon>
    </lineage>
</organism>
<dbReference type="SMART" id="SM00347">
    <property type="entry name" value="HTH_MARR"/>
    <property type="match status" value="1"/>
</dbReference>
<evidence type="ECO:0000259" key="1">
    <source>
        <dbReference type="PROSITE" id="PS50995"/>
    </source>
</evidence>
<dbReference type="AlphaFoldDB" id="A0A6J7G998"/>